<feature type="repeat" description="Solcar" evidence="10">
    <location>
        <begin position="198"/>
        <end position="289"/>
    </location>
</feature>
<dbReference type="Proteomes" id="UP000814243">
    <property type="component" value="Unassembled WGS sequence"/>
</dbReference>
<keyword evidence="5" id="KW-0677">Repeat</keyword>
<reference evidence="12" key="1">
    <citation type="journal article" date="2021" name="G3 (Bethesda)">
        <title>Genome and transcriptome analysis of the beet armyworm Spodoptera exigua reveals targets for pest control. .</title>
        <authorList>
            <person name="Simon S."/>
            <person name="Breeschoten T."/>
            <person name="Jansen H.J."/>
            <person name="Dirks R.P."/>
            <person name="Schranz M.E."/>
            <person name="Ros V.I.D."/>
        </authorList>
    </citation>
    <scope>NUCLEOTIDE SEQUENCE</scope>
    <source>
        <strain evidence="12">TB_SE_WUR_2020</strain>
    </source>
</reference>
<comment type="caution">
    <text evidence="12">The sequence shown here is derived from an EMBL/GenBank/DDBJ whole genome shotgun (WGS) entry which is preliminary data.</text>
</comment>
<dbReference type="Gene3D" id="1.50.40.10">
    <property type="entry name" value="Mitochondrial carrier domain"/>
    <property type="match status" value="1"/>
</dbReference>
<evidence type="ECO:0000256" key="7">
    <source>
        <dbReference type="ARBA" id="ARBA00022989"/>
    </source>
</evidence>
<dbReference type="PANTHER" id="PTHR45928:SF1">
    <property type="entry name" value="RE38146P"/>
    <property type="match status" value="1"/>
</dbReference>
<protein>
    <submittedName>
        <fullName evidence="12">Uncharacterized protein</fullName>
    </submittedName>
</protein>
<keyword evidence="3 11" id="KW-0813">Transport</keyword>
<evidence type="ECO:0000313" key="12">
    <source>
        <dbReference type="EMBL" id="KAH9629272.1"/>
    </source>
</evidence>
<keyword evidence="4 10" id="KW-0812">Transmembrane</keyword>
<dbReference type="EMBL" id="JACEFF010000871">
    <property type="protein sequence ID" value="KAH9629272.1"/>
    <property type="molecule type" value="Genomic_DNA"/>
</dbReference>
<sequence>MSKVKDAQISKTNSLNRDITDLLMGGTSAMFATLFTNPIEVVKTRLQLQGELKARGKHDVFYKNVPHAIFVVGKTEGCFRMAERRGILKDASGATSLLKGAGVAGVGGALGSIAGTPFYLVKTRLQSQAAKAIAVGHQHKVTSTSGALLDIFKSEGFKGLFRGVGPQIPRGMAGSASQILSFTYAKEWLRAHNWFTQYPLMLSFFGANLGGIVMTLCLNPFDVIATRLCNQPVDANKKGTLYKGMIDCGYKMIRYEGPRSLYKGLTANYIRLGPHTVILLVCWDKLKEIDDFLRS</sequence>
<keyword evidence="9 10" id="KW-0472">Membrane</keyword>
<evidence type="ECO:0000256" key="4">
    <source>
        <dbReference type="ARBA" id="ARBA00022692"/>
    </source>
</evidence>
<evidence type="ECO:0000256" key="9">
    <source>
        <dbReference type="ARBA" id="ARBA00023136"/>
    </source>
</evidence>
<keyword evidence="8" id="KW-0496">Mitochondrion</keyword>
<dbReference type="InterPro" id="IPR051508">
    <property type="entry name" value="Mito_Carrier_Antiporter"/>
</dbReference>
<name>A0A922M3T2_SPOEX</name>
<evidence type="ECO:0000256" key="10">
    <source>
        <dbReference type="PROSITE-ProRule" id="PRU00282"/>
    </source>
</evidence>
<comment type="subcellular location">
    <subcellularLocation>
        <location evidence="1">Mitochondrion inner membrane</location>
        <topology evidence="1">Multi-pass membrane protein</topology>
    </subcellularLocation>
</comment>
<organism evidence="12 13">
    <name type="scientific">Spodoptera exigua</name>
    <name type="common">Beet armyworm</name>
    <name type="synonym">Noctua fulgens</name>
    <dbReference type="NCBI Taxonomy" id="7107"/>
    <lineage>
        <taxon>Eukaryota</taxon>
        <taxon>Metazoa</taxon>
        <taxon>Ecdysozoa</taxon>
        <taxon>Arthropoda</taxon>
        <taxon>Hexapoda</taxon>
        <taxon>Insecta</taxon>
        <taxon>Pterygota</taxon>
        <taxon>Neoptera</taxon>
        <taxon>Endopterygota</taxon>
        <taxon>Lepidoptera</taxon>
        <taxon>Glossata</taxon>
        <taxon>Ditrysia</taxon>
        <taxon>Noctuoidea</taxon>
        <taxon>Noctuidae</taxon>
        <taxon>Amphipyrinae</taxon>
        <taxon>Spodoptera</taxon>
    </lineage>
</organism>
<keyword evidence="6" id="KW-0999">Mitochondrion inner membrane</keyword>
<dbReference type="InterPro" id="IPR023395">
    <property type="entry name" value="MCP_dom_sf"/>
</dbReference>
<dbReference type="PROSITE" id="PS50920">
    <property type="entry name" value="SOLCAR"/>
    <property type="match status" value="2"/>
</dbReference>
<comment type="similarity">
    <text evidence="2 11">Belongs to the mitochondrial carrier (TC 2.A.29) family.</text>
</comment>
<gene>
    <name evidence="12" type="ORF">HF086_008354</name>
</gene>
<keyword evidence="7" id="KW-1133">Transmembrane helix</keyword>
<evidence type="ECO:0000256" key="5">
    <source>
        <dbReference type="ARBA" id="ARBA00022737"/>
    </source>
</evidence>
<feature type="repeat" description="Solcar" evidence="10">
    <location>
        <begin position="95"/>
        <end position="188"/>
    </location>
</feature>
<dbReference type="InterPro" id="IPR018108">
    <property type="entry name" value="MCP_transmembrane"/>
</dbReference>
<dbReference type="AlphaFoldDB" id="A0A922M3T2"/>
<dbReference type="Pfam" id="PF00153">
    <property type="entry name" value="Mito_carr"/>
    <property type="match status" value="3"/>
</dbReference>
<proteinExistence type="inferred from homology"/>
<accession>A0A922M3T2</accession>
<evidence type="ECO:0000256" key="11">
    <source>
        <dbReference type="RuleBase" id="RU000488"/>
    </source>
</evidence>
<evidence type="ECO:0000256" key="3">
    <source>
        <dbReference type="ARBA" id="ARBA00022448"/>
    </source>
</evidence>
<evidence type="ECO:0000256" key="8">
    <source>
        <dbReference type="ARBA" id="ARBA00023128"/>
    </source>
</evidence>
<evidence type="ECO:0000313" key="13">
    <source>
        <dbReference type="Proteomes" id="UP000814243"/>
    </source>
</evidence>
<dbReference type="GO" id="GO:0005743">
    <property type="term" value="C:mitochondrial inner membrane"/>
    <property type="evidence" value="ECO:0007669"/>
    <property type="project" value="UniProtKB-SubCell"/>
</dbReference>
<dbReference type="SUPFAM" id="SSF103506">
    <property type="entry name" value="Mitochondrial carrier"/>
    <property type="match status" value="1"/>
</dbReference>
<evidence type="ECO:0000256" key="6">
    <source>
        <dbReference type="ARBA" id="ARBA00022792"/>
    </source>
</evidence>
<dbReference type="PANTHER" id="PTHR45928">
    <property type="entry name" value="RE38146P"/>
    <property type="match status" value="1"/>
</dbReference>
<evidence type="ECO:0000256" key="1">
    <source>
        <dbReference type="ARBA" id="ARBA00004448"/>
    </source>
</evidence>
<evidence type="ECO:0000256" key="2">
    <source>
        <dbReference type="ARBA" id="ARBA00006375"/>
    </source>
</evidence>